<reference evidence="1" key="1">
    <citation type="submission" date="2025-08" db="UniProtKB">
        <authorList>
            <consortium name="Ensembl"/>
        </authorList>
    </citation>
    <scope>IDENTIFICATION</scope>
</reference>
<sequence>VTVSPHIFKSLLPKGDVCLSAQCNLACIWLYRPPLQCDFVPLIAWFSVVLAGIQARSVGKNEVSNNTSACLFSPFCSALELRKKIQSGTRVLKVHQE</sequence>
<reference evidence="1" key="2">
    <citation type="submission" date="2025-09" db="UniProtKB">
        <authorList>
            <consortium name="Ensembl"/>
        </authorList>
    </citation>
    <scope>IDENTIFICATION</scope>
</reference>
<evidence type="ECO:0000313" key="2">
    <source>
        <dbReference type="Proteomes" id="UP000694567"/>
    </source>
</evidence>
<dbReference type="Ensembl" id="ENSBOBT00000007944.1">
    <property type="protein sequence ID" value="ENSBOBP00000007741.1"/>
    <property type="gene ID" value="ENSBOBG00000005064.1"/>
</dbReference>
<dbReference type="AlphaFoldDB" id="A0A8C0ETF9"/>
<protein>
    <submittedName>
        <fullName evidence="1">Uncharacterized protein</fullName>
    </submittedName>
</protein>
<organism evidence="1 2">
    <name type="scientific">Bubo bubo</name>
    <name type="common">Eurasian eagle-owl</name>
    <name type="synonym">Strix bubo</name>
    <dbReference type="NCBI Taxonomy" id="30461"/>
    <lineage>
        <taxon>Eukaryota</taxon>
        <taxon>Metazoa</taxon>
        <taxon>Chordata</taxon>
        <taxon>Craniata</taxon>
        <taxon>Vertebrata</taxon>
        <taxon>Euteleostomi</taxon>
        <taxon>Archelosauria</taxon>
        <taxon>Archosauria</taxon>
        <taxon>Dinosauria</taxon>
        <taxon>Saurischia</taxon>
        <taxon>Theropoda</taxon>
        <taxon>Coelurosauria</taxon>
        <taxon>Aves</taxon>
        <taxon>Neognathae</taxon>
        <taxon>Neoaves</taxon>
        <taxon>Telluraves</taxon>
        <taxon>Strigiformes</taxon>
        <taxon>Strigidae</taxon>
        <taxon>Bubo</taxon>
    </lineage>
</organism>
<proteinExistence type="predicted"/>
<dbReference type="Proteomes" id="UP000694567">
    <property type="component" value="Unplaced"/>
</dbReference>
<name>A0A8C0ETF9_BUBBB</name>
<keyword evidence="2" id="KW-1185">Reference proteome</keyword>
<accession>A0A8C0ETF9</accession>
<evidence type="ECO:0000313" key="1">
    <source>
        <dbReference type="Ensembl" id="ENSBOBP00000007741.1"/>
    </source>
</evidence>